<reference evidence="2 3" key="1">
    <citation type="submission" date="2007-10" db="EMBL/GenBank/DDBJ databases">
        <title>Draft genome sequence of Dorea formicigenerans(ATCC 27755).</title>
        <authorList>
            <person name="Sudarsanam P."/>
            <person name="Ley R."/>
            <person name="Guruge J."/>
            <person name="Turnbaugh P.J."/>
            <person name="Mahowald M."/>
            <person name="Liep D."/>
            <person name="Gordon J."/>
        </authorList>
    </citation>
    <scope>NUCLEOTIDE SEQUENCE [LARGE SCALE GENOMIC DNA]</scope>
    <source>
        <strain evidence="2 3">ATCC 27755</strain>
    </source>
</reference>
<dbReference type="AlphaFoldDB" id="B0G3A8"/>
<dbReference type="Proteomes" id="UP000005359">
    <property type="component" value="Unassembled WGS sequence"/>
</dbReference>
<comment type="caution">
    <text evidence="2">The sequence shown here is derived from an EMBL/GenBank/DDBJ whole genome shotgun (WGS) entry which is preliminary data.</text>
</comment>
<organism evidence="2 3">
    <name type="scientific">Dorea formicigenerans ATCC 27755</name>
    <dbReference type="NCBI Taxonomy" id="411461"/>
    <lineage>
        <taxon>Bacteria</taxon>
        <taxon>Bacillati</taxon>
        <taxon>Bacillota</taxon>
        <taxon>Clostridia</taxon>
        <taxon>Lachnospirales</taxon>
        <taxon>Lachnospiraceae</taxon>
        <taxon>Dorea</taxon>
    </lineage>
</organism>
<evidence type="ECO:0000256" key="1">
    <source>
        <dbReference type="SAM" id="Phobius"/>
    </source>
</evidence>
<reference evidence="2 3" key="2">
    <citation type="submission" date="2007-10" db="EMBL/GenBank/DDBJ databases">
        <authorList>
            <person name="Fulton L."/>
            <person name="Clifton S."/>
            <person name="Fulton B."/>
            <person name="Xu J."/>
            <person name="Minx P."/>
            <person name="Pepin K.H."/>
            <person name="Johnson M."/>
            <person name="Thiruvilangam P."/>
            <person name="Bhonagiri V."/>
            <person name="Nash W.E."/>
            <person name="Wang C."/>
            <person name="Mardis E.R."/>
            <person name="Wilson R.K."/>
        </authorList>
    </citation>
    <scope>NUCLEOTIDE SEQUENCE [LARGE SCALE GENOMIC DNA]</scope>
    <source>
        <strain evidence="2 3">ATCC 27755</strain>
    </source>
</reference>
<dbReference type="STRING" id="411461.DORFOR_00729"/>
<keyword evidence="1" id="KW-0472">Membrane</keyword>
<keyword evidence="1" id="KW-0812">Transmembrane</keyword>
<protein>
    <submittedName>
        <fullName evidence="2">Uncharacterized protein</fullName>
    </submittedName>
</protein>
<sequence length="45" mass="5381">MNFFDNTARYNFYFPVTQATYLIFIIIFYDVYCFAILLSIPPGKE</sequence>
<proteinExistence type="predicted"/>
<accession>B0G3A8</accession>
<name>B0G3A8_9FIRM</name>
<gene>
    <name evidence="2" type="ORF">DORFOR_00729</name>
</gene>
<dbReference type="EMBL" id="AAXA02000009">
    <property type="protein sequence ID" value="EDR48072.1"/>
    <property type="molecule type" value="Genomic_DNA"/>
</dbReference>
<dbReference type="PaxDb" id="411461-DORFOR_00729"/>
<feature type="transmembrane region" description="Helical" evidence="1">
    <location>
        <begin position="20"/>
        <end position="40"/>
    </location>
</feature>
<keyword evidence="1" id="KW-1133">Transmembrane helix</keyword>
<evidence type="ECO:0000313" key="2">
    <source>
        <dbReference type="EMBL" id="EDR48072.1"/>
    </source>
</evidence>
<evidence type="ECO:0000313" key="3">
    <source>
        <dbReference type="Proteomes" id="UP000005359"/>
    </source>
</evidence>